<comment type="caution">
    <text evidence="6">The sequence shown here is derived from an EMBL/GenBank/DDBJ whole genome shotgun (WGS) entry which is preliminary data.</text>
</comment>
<keyword evidence="2" id="KW-0812">Transmembrane</keyword>
<feature type="domain" description="Tag1-like fourth Ig-like" evidence="4">
    <location>
        <begin position="609"/>
        <end position="722"/>
    </location>
</feature>
<dbReference type="Pfam" id="PF22786">
    <property type="entry name" value="Tag1_C"/>
    <property type="match status" value="1"/>
</dbReference>
<protein>
    <recommendedName>
        <fullName evidence="8">Pre-rRNA processing protein</fullName>
    </recommendedName>
</protein>
<feature type="transmembrane region" description="Helical" evidence="2">
    <location>
        <begin position="97"/>
        <end position="121"/>
    </location>
</feature>
<sequence length="875" mass="94420">MAEEATRPLLNQANDTSPYPSRQSSSSQIDKYPSTESTSLLLPFELSNESTPLLHRRDDDLSAYGGTESVRRSSSTSRDSTVPENTSKLRGRIRWPILCGAIALTAVVAILVFVFVAPAVVKQYAQEAVVLKPTNLSIESATADGMRTRIRADVVLDADRVRKSPVRNLGRFVTWIAREVETGQSDVQVYLPEYGNVLVGTASVPSVKLRIQNGHVNHIDFFADVVAGDIPGIRSVAMDWLEGRLGHLRVKGAATLHLTSGILSLGEQLLSDSVTFEESDFPALPDVKIRRFDVHDANTPDKGGMAVDLSVAAMIDSPFTLTIPPLGFQILVPNCSPDDPYISVAGVATKEFPVNPGHATSIDISGVIQGLSDELTRICPGKKKSPLDFLVKNYIQGLRTTVYVRGASVPSLGTPDWVVDILKSVTVPLPFTGHALDDLVRNFTMSDVHFSLPDPLADPGSPESNPTVSALVKVLVGLPKQMNLQIDVPRVRANADVFYHEKKLGVLKLPNWQPANSTLLEDANDAPALFVEFAMENAPLYVTDEDVLTDVLQALIFEGRSVRLTISASVDAEVATGLGKFAIREIPAEGVVDVKPPYGGSIDKLDIRVDSLELESSTESSVTVKTRVNVTNPSPYSASVPFFDFRVMYNGTRVAHVTARDISITPGVNTGLHIDLKWSPFDLDGPAGVSAGREMLSHYVSGTNTTVTVQSYEGTIPALPGLGKALSKLGIEVQIPRVPVPRIPGHEPDGDGQSMGFIQDATLHLWSSTADFTLSSPFPNTTIEITSIEAQASYQKEEEVGSINYYIPFPVPPGLSQSPSLPVELNMGGVGYEALKNALGGSLKLDAVAMVGFRIRNYSDTLLYKGKGIKSHVKL</sequence>
<dbReference type="AlphaFoldDB" id="A0AAD4CJT8"/>
<name>A0AAD4CJT8_ASPNN</name>
<feature type="region of interest" description="Disordered" evidence="1">
    <location>
        <begin position="1"/>
        <end position="36"/>
    </location>
</feature>
<keyword evidence="2" id="KW-1133">Transmembrane helix</keyword>
<feature type="compositionally biased region" description="Low complexity" evidence="1">
    <location>
        <begin position="17"/>
        <end position="28"/>
    </location>
</feature>
<evidence type="ECO:0000313" key="7">
    <source>
        <dbReference type="Proteomes" id="UP001194746"/>
    </source>
</evidence>
<evidence type="ECO:0000256" key="2">
    <source>
        <dbReference type="SAM" id="Phobius"/>
    </source>
</evidence>
<evidence type="ECO:0008006" key="8">
    <source>
        <dbReference type="Google" id="ProtNLM"/>
    </source>
</evidence>
<dbReference type="Gene3D" id="2.60.40.1820">
    <property type="match status" value="1"/>
</dbReference>
<dbReference type="PANTHER" id="PTHR35895:SF3">
    <property type="entry name" value="PRE-RRNA PROCESSING PROTEIN"/>
    <property type="match status" value="1"/>
</dbReference>
<dbReference type="Pfam" id="PF26150">
    <property type="entry name" value="LEA-2_4"/>
    <property type="match status" value="1"/>
</dbReference>
<dbReference type="InterPro" id="IPR055011">
    <property type="entry name" value="Tag1_C"/>
</dbReference>
<dbReference type="InterPro" id="IPR059066">
    <property type="entry name" value="Ig_Tag1-like_5th"/>
</dbReference>
<evidence type="ECO:0000259" key="5">
    <source>
        <dbReference type="Pfam" id="PF26153"/>
    </source>
</evidence>
<dbReference type="PANTHER" id="PTHR35895">
    <property type="entry name" value="CHROMOSOME 16, WHOLE GENOME SHOTGUN SEQUENCE"/>
    <property type="match status" value="1"/>
</dbReference>
<dbReference type="Proteomes" id="UP001194746">
    <property type="component" value="Unassembled WGS sequence"/>
</dbReference>
<feature type="compositionally biased region" description="Low complexity" evidence="1">
    <location>
        <begin position="72"/>
        <end position="82"/>
    </location>
</feature>
<dbReference type="SUPFAM" id="SSF117070">
    <property type="entry name" value="LEA14-like"/>
    <property type="match status" value="1"/>
</dbReference>
<keyword evidence="7" id="KW-1185">Reference proteome</keyword>
<evidence type="ECO:0000313" key="6">
    <source>
        <dbReference type="EMBL" id="KAF9887854.1"/>
    </source>
</evidence>
<dbReference type="InterPro" id="IPR046368">
    <property type="entry name" value="Tag1"/>
</dbReference>
<dbReference type="EMBL" id="VCAU01000055">
    <property type="protein sequence ID" value="KAF9887854.1"/>
    <property type="molecule type" value="Genomic_DNA"/>
</dbReference>
<reference evidence="6" key="1">
    <citation type="journal article" date="2019" name="Beilstein J. Org. Chem.">
        <title>Nanangenines: drimane sesquiterpenoids as the dominant metabolite cohort of a novel Australian fungus, Aspergillus nanangensis.</title>
        <authorList>
            <person name="Lacey H.J."/>
            <person name="Gilchrist C.L.M."/>
            <person name="Crombie A."/>
            <person name="Kalaitzis J.A."/>
            <person name="Vuong D."/>
            <person name="Rutledge P.J."/>
            <person name="Turner P."/>
            <person name="Pitt J.I."/>
            <person name="Lacey E."/>
            <person name="Chooi Y.H."/>
            <person name="Piggott A.M."/>
        </authorList>
    </citation>
    <scope>NUCLEOTIDE SEQUENCE</scope>
    <source>
        <strain evidence="6">MST-FP2251</strain>
    </source>
</reference>
<feature type="domain" description="Tag1-like fifth Ig-like" evidence="5">
    <location>
        <begin position="752"/>
        <end position="862"/>
    </location>
</feature>
<dbReference type="InterPro" id="IPR059065">
    <property type="entry name" value="Ig_Tag1-like_4th"/>
</dbReference>
<reference evidence="6" key="2">
    <citation type="submission" date="2020-02" db="EMBL/GenBank/DDBJ databases">
        <authorList>
            <person name="Gilchrist C.L.M."/>
            <person name="Chooi Y.-H."/>
        </authorList>
    </citation>
    <scope>NUCLEOTIDE SEQUENCE</scope>
    <source>
        <strain evidence="6">MST-FP2251</strain>
    </source>
</reference>
<feature type="region of interest" description="Disordered" evidence="1">
    <location>
        <begin position="55"/>
        <end position="86"/>
    </location>
</feature>
<evidence type="ECO:0000259" key="3">
    <source>
        <dbReference type="Pfam" id="PF22786"/>
    </source>
</evidence>
<dbReference type="GO" id="GO:0000329">
    <property type="term" value="C:fungal-type vacuole membrane"/>
    <property type="evidence" value="ECO:0007669"/>
    <property type="project" value="InterPro"/>
</dbReference>
<keyword evidence="2" id="KW-0472">Membrane</keyword>
<gene>
    <name evidence="6" type="ORF">FE257_009514</name>
</gene>
<proteinExistence type="predicted"/>
<dbReference type="Pfam" id="PF26153">
    <property type="entry name" value="LEA-2L_5"/>
    <property type="match status" value="1"/>
</dbReference>
<evidence type="ECO:0000259" key="4">
    <source>
        <dbReference type="Pfam" id="PF26150"/>
    </source>
</evidence>
<accession>A0AAD4CJT8</accession>
<dbReference type="Pfam" id="PF26174">
    <property type="entry name" value="LEA-2_1"/>
    <property type="match status" value="1"/>
</dbReference>
<organism evidence="6 7">
    <name type="scientific">Aspergillus nanangensis</name>
    <dbReference type="NCBI Taxonomy" id="2582783"/>
    <lineage>
        <taxon>Eukaryota</taxon>
        <taxon>Fungi</taxon>
        <taxon>Dikarya</taxon>
        <taxon>Ascomycota</taxon>
        <taxon>Pezizomycotina</taxon>
        <taxon>Eurotiomycetes</taxon>
        <taxon>Eurotiomycetidae</taxon>
        <taxon>Eurotiales</taxon>
        <taxon>Aspergillaceae</taxon>
        <taxon>Aspergillus</taxon>
        <taxon>Aspergillus subgen. Circumdati</taxon>
    </lineage>
</organism>
<feature type="domain" description="Tag1 C-terminal" evidence="3">
    <location>
        <begin position="482"/>
        <end position="595"/>
    </location>
</feature>
<evidence type="ECO:0000256" key="1">
    <source>
        <dbReference type="SAM" id="MobiDB-lite"/>
    </source>
</evidence>